<dbReference type="EMBL" id="JADCNM010000001">
    <property type="protein sequence ID" value="KAG0500245.1"/>
    <property type="molecule type" value="Genomic_DNA"/>
</dbReference>
<organism evidence="2 4">
    <name type="scientific">Vanilla planifolia</name>
    <name type="common">Vanilla</name>
    <dbReference type="NCBI Taxonomy" id="51239"/>
    <lineage>
        <taxon>Eukaryota</taxon>
        <taxon>Viridiplantae</taxon>
        <taxon>Streptophyta</taxon>
        <taxon>Embryophyta</taxon>
        <taxon>Tracheophyta</taxon>
        <taxon>Spermatophyta</taxon>
        <taxon>Magnoliopsida</taxon>
        <taxon>Liliopsida</taxon>
        <taxon>Asparagales</taxon>
        <taxon>Orchidaceae</taxon>
        <taxon>Vanilloideae</taxon>
        <taxon>Vanilleae</taxon>
        <taxon>Vanilla</taxon>
    </lineage>
</organism>
<evidence type="ECO:0000313" key="1">
    <source>
        <dbReference type="EMBL" id="KAG0495601.1"/>
    </source>
</evidence>
<evidence type="ECO:0000313" key="2">
    <source>
        <dbReference type="EMBL" id="KAG0500245.1"/>
    </source>
</evidence>
<protein>
    <submittedName>
        <fullName evidence="2">Uncharacterized protein</fullName>
    </submittedName>
</protein>
<dbReference type="EMBL" id="JADCNL010000001">
    <property type="protein sequence ID" value="KAG0495601.1"/>
    <property type="molecule type" value="Genomic_DNA"/>
</dbReference>
<sequence length="62" mass="6653">MGSTAASASDYHILFFPYMAQGRILHGVTVTILTTPANSLIICSSIDRFNSSFFTAISLHAS</sequence>
<dbReference type="AlphaFoldDB" id="A0A835VKC2"/>
<gene>
    <name evidence="1" type="ORF">HPP92_000292</name>
    <name evidence="2" type="ORF">HPP92_000317</name>
</gene>
<evidence type="ECO:0000313" key="4">
    <source>
        <dbReference type="Proteomes" id="UP000639772"/>
    </source>
</evidence>
<accession>A0A835VKC2</accession>
<evidence type="ECO:0000313" key="3">
    <source>
        <dbReference type="Proteomes" id="UP000636800"/>
    </source>
</evidence>
<dbReference type="Proteomes" id="UP000639772">
    <property type="component" value="Chromosome 1"/>
</dbReference>
<comment type="caution">
    <text evidence="2">The sequence shown here is derived from an EMBL/GenBank/DDBJ whole genome shotgun (WGS) entry which is preliminary data.</text>
</comment>
<reference evidence="3 4" key="1">
    <citation type="journal article" date="2020" name="Nat. Food">
        <title>A phased Vanilla planifolia genome enables genetic improvement of flavour and production.</title>
        <authorList>
            <person name="Hasing T."/>
            <person name="Tang H."/>
            <person name="Brym M."/>
            <person name="Khazi F."/>
            <person name="Huang T."/>
            <person name="Chambers A.H."/>
        </authorList>
    </citation>
    <scope>NUCLEOTIDE SEQUENCE [LARGE SCALE GENOMIC DNA]</scope>
    <source>
        <tissue evidence="2">Leaf</tissue>
    </source>
</reference>
<dbReference type="Proteomes" id="UP000636800">
    <property type="component" value="Chromosome 1"/>
</dbReference>
<proteinExistence type="predicted"/>
<name>A0A835VKC2_VANPL</name>
<dbReference type="Gene3D" id="3.40.50.2000">
    <property type="entry name" value="Glycogen Phosphorylase B"/>
    <property type="match status" value="1"/>
</dbReference>
<keyword evidence="3" id="KW-1185">Reference proteome</keyword>